<name>A0ABT2WMK3_9BACI</name>
<sequence length="143" mass="16352">MFCQFQKLISILLSGIVAFIGGPIALAATPTEVGDSVEINGQIWKTAPQEAKIGNNEIIEKGNQEFQLTKEQLEEIEKLASESHKIRKQMIDKYVEYGVISKERGDKIKESMDKHFERMKEHNFTPFLHKIKKAKNCNCKDNK</sequence>
<accession>A0ABT2WMK3</accession>
<dbReference type="EMBL" id="JAOUSE010000042">
    <property type="protein sequence ID" value="MCU9595202.1"/>
    <property type="molecule type" value="Genomic_DNA"/>
</dbReference>
<evidence type="ECO:0000256" key="1">
    <source>
        <dbReference type="SAM" id="SignalP"/>
    </source>
</evidence>
<dbReference type="RefSeq" id="WP_173657673.1">
    <property type="nucleotide sequence ID" value="NZ_JAOUSE010000042.1"/>
</dbReference>
<dbReference type="Pfam" id="PF10925">
    <property type="entry name" value="DUF2680"/>
    <property type="match status" value="1"/>
</dbReference>
<gene>
    <name evidence="2" type="ORF">OEV82_12205</name>
</gene>
<dbReference type="Proteomes" id="UP001208656">
    <property type="component" value="Unassembled WGS sequence"/>
</dbReference>
<protein>
    <submittedName>
        <fullName evidence="2">YckD family protein</fullName>
    </submittedName>
</protein>
<evidence type="ECO:0000313" key="2">
    <source>
        <dbReference type="EMBL" id="MCU9595202.1"/>
    </source>
</evidence>
<keyword evidence="3" id="KW-1185">Reference proteome</keyword>
<feature type="chain" id="PRO_5045996252" evidence="1">
    <location>
        <begin position="28"/>
        <end position="143"/>
    </location>
</feature>
<dbReference type="InterPro" id="IPR024485">
    <property type="entry name" value="DUF2680"/>
</dbReference>
<comment type="caution">
    <text evidence="2">The sequence shown here is derived from an EMBL/GenBank/DDBJ whole genome shotgun (WGS) entry which is preliminary data.</text>
</comment>
<reference evidence="2 3" key="1">
    <citation type="submission" date="2022-10" db="EMBL/GenBank/DDBJ databases">
        <title>Description of Fervidibacillus gen. nov. in the family Fervidibacillaceae fam. nov. with two species, Fervidibacillus albus sp. nov., and Fervidibacillus halotolerans sp. nov., isolated from tidal flat sediments.</title>
        <authorList>
            <person name="Kwon K.K."/>
            <person name="Yang S.-H."/>
        </authorList>
    </citation>
    <scope>NUCLEOTIDE SEQUENCE [LARGE SCALE GENOMIC DNA]</scope>
    <source>
        <strain evidence="2 3">DSM 23332</strain>
    </source>
</reference>
<organism evidence="2 3">
    <name type="scientific">Pallidibacillus thermolactis</name>
    <dbReference type="NCBI Taxonomy" id="251051"/>
    <lineage>
        <taxon>Bacteria</taxon>
        <taxon>Bacillati</taxon>
        <taxon>Bacillota</taxon>
        <taxon>Bacilli</taxon>
        <taxon>Bacillales</taxon>
        <taxon>Bacillaceae</taxon>
        <taxon>Pallidibacillus</taxon>
    </lineage>
</organism>
<feature type="signal peptide" evidence="1">
    <location>
        <begin position="1"/>
        <end position="27"/>
    </location>
</feature>
<evidence type="ECO:0000313" key="3">
    <source>
        <dbReference type="Proteomes" id="UP001208656"/>
    </source>
</evidence>
<keyword evidence="1" id="KW-0732">Signal</keyword>
<proteinExistence type="predicted"/>